<comment type="similarity">
    <text evidence="1 4 7">Belongs to the tRNA pseudouridine synthase TruA family.</text>
</comment>
<reference evidence="10 11" key="1">
    <citation type="submission" date="2019-11" db="EMBL/GenBank/DDBJ databases">
        <authorList>
            <person name="He Y."/>
        </authorList>
    </citation>
    <scope>NUCLEOTIDE SEQUENCE [LARGE SCALE GENOMIC DNA]</scope>
    <source>
        <strain evidence="10 11">SCSIO 58843</strain>
    </source>
</reference>
<dbReference type="Proteomes" id="UP000334019">
    <property type="component" value="Chromosome"/>
</dbReference>
<dbReference type="Pfam" id="PF01416">
    <property type="entry name" value="PseudoU_synth_1"/>
    <property type="match status" value="2"/>
</dbReference>
<dbReference type="KEGG" id="atq:GH723_01510"/>
<gene>
    <name evidence="4 10" type="primary">truA</name>
    <name evidence="10" type="ORF">GH723_01510</name>
</gene>
<dbReference type="SUPFAM" id="SSF55120">
    <property type="entry name" value="Pseudouridine synthase"/>
    <property type="match status" value="1"/>
</dbReference>
<dbReference type="PIRSF" id="PIRSF001430">
    <property type="entry name" value="tRNA_psdUrid_synth"/>
    <property type="match status" value="1"/>
</dbReference>
<evidence type="ECO:0000256" key="2">
    <source>
        <dbReference type="ARBA" id="ARBA00022694"/>
    </source>
</evidence>
<evidence type="ECO:0000256" key="3">
    <source>
        <dbReference type="ARBA" id="ARBA00023235"/>
    </source>
</evidence>
<evidence type="ECO:0000256" key="7">
    <source>
        <dbReference type="RuleBase" id="RU003792"/>
    </source>
</evidence>
<evidence type="ECO:0000313" key="11">
    <source>
        <dbReference type="Proteomes" id="UP000334019"/>
    </source>
</evidence>
<evidence type="ECO:0000256" key="1">
    <source>
        <dbReference type="ARBA" id="ARBA00009375"/>
    </source>
</evidence>
<dbReference type="PANTHER" id="PTHR11142:SF0">
    <property type="entry name" value="TRNA PSEUDOURIDINE SYNTHASE-LIKE 1"/>
    <property type="match status" value="1"/>
</dbReference>
<dbReference type="NCBIfam" id="TIGR00071">
    <property type="entry name" value="hisT_truA"/>
    <property type="match status" value="1"/>
</dbReference>
<evidence type="ECO:0000313" key="10">
    <source>
        <dbReference type="EMBL" id="QGG93892.1"/>
    </source>
</evidence>
<feature type="binding site" evidence="4 6">
    <location>
        <position position="136"/>
    </location>
    <ligand>
        <name>substrate</name>
    </ligand>
</feature>
<dbReference type="GO" id="GO:0003723">
    <property type="term" value="F:RNA binding"/>
    <property type="evidence" value="ECO:0007669"/>
    <property type="project" value="InterPro"/>
</dbReference>
<dbReference type="EC" id="5.4.99.12" evidence="4"/>
<dbReference type="Gene3D" id="3.30.70.580">
    <property type="entry name" value="Pseudouridine synthase I, catalytic domain, N-terminal subdomain"/>
    <property type="match status" value="1"/>
</dbReference>
<dbReference type="PANTHER" id="PTHR11142">
    <property type="entry name" value="PSEUDOURIDYLATE SYNTHASE"/>
    <property type="match status" value="1"/>
</dbReference>
<dbReference type="GO" id="GO:0160147">
    <property type="term" value="F:tRNA pseudouridine(38-40) synthase activity"/>
    <property type="evidence" value="ECO:0007669"/>
    <property type="project" value="UniProtKB-EC"/>
</dbReference>
<comment type="subunit">
    <text evidence="4">Homodimer.</text>
</comment>
<proteinExistence type="inferred from homology"/>
<accession>A0A5Q2RGF6</accession>
<protein>
    <recommendedName>
        <fullName evidence="4">tRNA pseudouridine synthase A</fullName>
        <ecNumber evidence="4">5.4.99.12</ecNumber>
    </recommendedName>
    <alternativeName>
        <fullName evidence="4">tRNA pseudouridine(38-40) synthase</fullName>
    </alternativeName>
    <alternativeName>
        <fullName evidence="4">tRNA pseudouridylate synthase I</fullName>
    </alternativeName>
    <alternativeName>
        <fullName evidence="4">tRNA-uridine isomerase I</fullName>
    </alternativeName>
</protein>
<name>A0A5Q2RGF6_9ACTN</name>
<evidence type="ECO:0000256" key="6">
    <source>
        <dbReference type="PIRSR" id="PIRSR001430-2"/>
    </source>
</evidence>
<dbReference type="CDD" id="cd02570">
    <property type="entry name" value="PseudoU_synth_EcTruA"/>
    <property type="match status" value="1"/>
</dbReference>
<feature type="region of interest" description="Disordered" evidence="8">
    <location>
        <begin position="1"/>
        <end position="23"/>
    </location>
</feature>
<comment type="caution">
    <text evidence="4">Lacks conserved residue(s) required for the propagation of feature annotation.</text>
</comment>
<evidence type="ECO:0000259" key="9">
    <source>
        <dbReference type="Pfam" id="PF01416"/>
    </source>
</evidence>
<dbReference type="Gene3D" id="3.30.70.660">
    <property type="entry name" value="Pseudouridine synthase I, catalytic domain, C-terminal subdomain"/>
    <property type="match status" value="1"/>
</dbReference>
<dbReference type="RefSeq" id="WP_153757998.1">
    <property type="nucleotide sequence ID" value="NZ_CP045851.1"/>
</dbReference>
<evidence type="ECO:0000256" key="4">
    <source>
        <dbReference type="HAMAP-Rule" id="MF_00171"/>
    </source>
</evidence>
<evidence type="ECO:0000256" key="8">
    <source>
        <dbReference type="SAM" id="MobiDB-lite"/>
    </source>
</evidence>
<dbReference type="HAMAP" id="MF_00171">
    <property type="entry name" value="TruA"/>
    <property type="match status" value="1"/>
</dbReference>
<dbReference type="InterPro" id="IPR020094">
    <property type="entry name" value="TruA/RsuA/RluB/E/F_N"/>
</dbReference>
<sequence length="281" mass="30361">MPDPGYESPTLFDLSTPDEPETSGPVARVRMVVAYDGAPFHGFAPNAGVRTVGGDLAAALGRLLGRTVELTVAGRTDKGVHAHGNVVSFDAPAEGLDPQALRDALNKMLQPHVAVRHAAVAPDGFDARFSATARTYRYTVLNRDVPDPLLADRSWFVDAPLDLAAMRLACDPLIGEHDFTSFCRKPKRTDGADPVMVRRVRSARWDDLGDGLLRFEIRANAFCHQMVRSIVGLLVEVGLGRRHAGDVLGVIRARDRHAAGRLAPPQGLVLWHVELGEGSAD</sequence>
<dbReference type="InterPro" id="IPR020095">
    <property type="entry name" value="PsdUridine_synth_TruA_C"/>
</dbReference>
<feature type="domain" description="Pseudouridine synthase I TruA alpha/beta" evidence="9">
    <location>
        <begin position="169"/>
        <end position="274"/>
    </location>
</feature>
<dbReference type="InterPro" id="IPR001406">
    <property type="entry name" value="PsdUridine_synth_TruA"/>
</dbReference>
<comment type="catalytic activity">
    <reaction evidence="4 7">
        <text>uridine(38/39/40) in tRNA = pseudouridine(38/39/40) in tRNA</text>
        <dbReference type="Rhea" id="RHEA:22376"/>
        <dbReference type="Rhea" id="RHEA-COMP:10085"/>
        <dbReference type="Rhea" id="RHEA-COMP:10087"/>
        <dbReference type="ChEBI" id="CHEBI:65314"/>
        <dbReference type="ChEBI" id="CHEBI:65315"/>
        <dbReference type="EC" id="5.4.99.12"/>
    </reaction>
</comment>
<keyword evidence="11" id="KW-1185">Reference proteome</keyword>
<comment type="function">
    <text evidence="4">Formation of pseudouridine at positions 38, 39 and 40 in the anticodon stem and loop of transfer RNAs.</text>
</comment>
<dbReference type="InterPro" id="IPR020097">
    <property type="entry name" value="PsdUridine_synth_TruA_a/b_dom"/>
</dbReference>
<keyword evidence="3 4" id="KW-0413">Isomerase</keyword>
<dbReference type="EMBL" id="CP045851">
    <property type="protein sequence ID" value="QGG93892.1"/>
    <property type="molecule type" value="Genomic_DNA"/>
</dbReference>
<dbReference type="GO" id="GO:0031119">
    <property type="term" value="P:tRNA pseudouridine synthesis"/>
    <property type="evidence" value="ECO:0007669"/>
    <property type="project" value="UniProtKB-UniRule"/>
</dbReference>
<feature type="active site" description="Nucleophile" evidence="4 5">
    <location>
        <position position="77"/>
    </location>
</feature>
<dbReference type="AlphaFoldDB" id="A0A5Q2RGF6"/>
<organism evidence="10 11">
    <name type="scientific">Actinomarinicola tropica</name>
    <dbReference type="NCBI Taxonomy" id="2789776"/>
    <lineage>
        <taxon>Bacteria</taxon>
        <taxon>Bacillati</taxon>
        <taxon>Actinomycetota</taxon>
        <taxon>Acidimicrobiia</taxon>
        <taxon>Acidimicrobiales</taxon>
        <taxon>Iamiaceae</taxon>
        <taxon>Actinomarinicola</taxon>
    </lineage>
</organism>
<dbReference type="InterPro" id="IPR020103">
    <property type="entry name" value="PsdUridine_synth_cat_dom_sf"/>
</dbReference>
<keyword evidence="2 4" id="KW-0819">tRNA processing</keyword>
<feature type="domain" description="Pseudouridine synthase I TruA alpha/beta" evidence="9">
    <location>
        <begin position="32"/>
        <end position="129"/>
    </location>
</feature>
<evidence type="ECO:0000256" key="5">
    <source>
        <dbReference type="PIRSR" id="PIRSR001430-1"/>
    </source>
</evidence>